<dbReference type="InterPro" id="IPR003594">
    <property type="entry name" value="HATPase_dom"/>
</dbReference>
<evidence type="ECO:0000256" key="1">
    <source>
        <dbReference type="ARBA" id="ARBA00000085"/>
    </source>
</evidence>
<keyword evidence="12" id="KW-1185">Reference proteome</keyword>
<sequence>MLKMIINSTQNHAEPATLQHYQKLLEHNKRRLIQLITLVACGLAIPFTLILGLAVLNQQQSLSIFSLHLVRSLFNPLLVWWLVRRKQINWAWHCTMLLAIGYNSALAYAMHLPNVIIFELFALCSFAVVMPFWQVLAYTSGLIGLNYLVAGQFIVLNEWALVMIMVLSIVLMCSTIGFVSRQTLWHASQQHSQTAQLVQQRSSMQQQLHDLQSHVQQLSLLKHDLRQPLKSVQGLLQGLAFEQPSTNSTIQPALAATQRVERQLNNLLDQARQQLGRQRASLEIIDVQQCLAQLQPAISGLAAYYSEPIAKVQLEIAAGSVIMADREQFERALFNLLDNSLSRCHHEVRISSYRSEQNVIIEVRDDGAGMHQALRAALNQADFSAITQGLGLKQVQQMLNQAKATLYVPDVPTGYTIQLHFPQVTQ</sequence>
<dbReference type="EMBL" id="BAABRU010000007">
    <property type="protein sequence ID" value="GAA5528428.1"/>
    <property type="molecule type" value="Genomic_DNA"/>
</dbReference>
<protein>
    <recommendedName>
        <fullName evidence="3">histidine kinase</fullName>
        <ecNumber evidence="3">2.7.13.3</ecNumber>
    </recommendedName>
</protein>
<evidence type="ECO:0000259" key="10">
    <source>
        <dbReference type="PROSITE" id="PS50109"/>
    </source>
</evidence>
<evidence type="ECO:0000256" key="8">
    <source>
        <dbReference type="ARBA" id="ARBA00023012"/>
    </source>
</evidence>
<evidence type="ECO:0000256" key="7">
    <source>
        <dbReference type="ARBA" id="ARBA00022777"/>
    </source>
</evidence>
<dbReference type="Proteomes" id="UP001428290">
    <property type="component" value="Unassembled WGS sequence"/>
</dbReference>
<feature type="domain" description="Histidine kinase" evidence="10">
    <location>
        <begin position="220"/>
        <end position="425"/>
    </location>
</feature>
<dbReference type="RefSeq" id="WP_345722045.1">
    <property type="nucleotide sequence ID" value="NZ_BAABRU010000007.1"/>
</dbReference>
<feature type="transmembrane region" description="Helical" evidence="9">
    <location>
        <begin position="116"/>
        <end position="138"/>
    </location>
</feature>
<dbReference type="InterPro" id="IPR050980">
    <property type="entry name" value="2C_sensor_his_kinase"/>
</dbReference>
<evidence type="ECO:0000256" key="6">
    <source>
        <dbReference type="ARBA" id="ARBA00022679"/>
    </source>
</evidence>
<keyword evidence="9" id="KW-0812">Transmembrane</keyword>
<evidence type="ECO:0000256" key="4">
    <source>
        <dbReference type="ARBA" id="ARBA00022475"/>
    </source>
</evidence>
<keyword evidence="4" id="KW-1003">Cell membrane</keyword>
<dbReference type="PROSITE" id="PS50109">
    <property type="entry name" value="HIS_KIN"/>
    <property type="match status" value="1"/>
</dbReference>
<dbReference type="CDD" id="cd00082">
    <property type="entry name" value="HisKA"/>
    <property type="match status" value="1"/>
</dbReference>
<dbReference type="SUPFAM" id="SSF55874">
    <property type="entry name" value="ATPase domain of HSP90 chaperone/DNA topoisomerase II/histidine kinase"/>
    <property type="match status" value="1"/>
</dbReference>
<dbReference type="SMART" id="SM00387">
    <property type="entry name" value="HATPase_c"/>
    <property type="match status" value="1"/>
</dbReference>
<dbReference type="InterPro" id="IPR036890">
    <property type="entry name" value="HATPase_C_sf"/>
</dbReference>
<dbReference type="InterPro" id="IPR036097">
    <property type="entry name" value="HisK_dim/P_sf"/>
</dbReference>
<dbReference type="Gene3D" id="3.30.565.10">
    <property type="entry name" value="Histidine kinase-like ATPase, C-terminal domain"/>
    <property type="match status" value="1"/>
</dbReference>
<evidence type="ECO:0000256" key="3">
    <source>
        <dbReference type="ARBA" id="ARBA00012438"/>
    </source>
</evidence>
<keyword evidence="9" id="KW-1133">Transmembrane helix</keyword>
<keyword evidence="9" id="KW-0472">Membrane</keyword>
<dbReference type="Gene3D" id="1.10.287.130">
    <property type="match status" value="1"/>
</dbReference>
<feature type="transmembrane region" description="Helical" evidence="9">
    <location>
        <begin position="62"/>
        <end position="83"/>
    </location>
</feature>
<keyword evidence="6" id="KW-0808">Transferase</keyword>
<dbReference type="PANTHER" id="PTHR44936">
    <property type="entry name" value="SENSOR PROTEIN CREC"/>
    <property type="match status" value="1"/>
</dbReference>
<reference evidence="11 12" key="1">
    <citation type="submission" date="2024-02" db="EMBL/GenBank/DDBJ databases">
        <title>Herpetosiphon gulosus NBRC 112829.</title>
        <authorList>
            <person name="Ichikawa N."/>
            <person name="Katano-Makiyama Y."/>
            <person name="Hidaka K."/>
        </authorList>
    </citation>
    <scope>NUCLEOTIDE SEQUENCE [LARGE SCALE GENOMIC DNA]</scope>
    <source>
        <strain evidence="11 12">NBRC 112829</strain>
    </source>
</reference>
<dbReference type="InterPro" id="IPR005467">
    <property type="entry name" value="His_kinase_dom"/>
</dbReference>
<dbReference type="Pfam" id="PF00512">
    <property type="entry name" value="HisKA"/>
    <property type="match status" value="1"/>
</dbReference>
<dbReference type="EC" id="2.7.13.3" evidence="3"/>
<proteinExistence type="predicted"/>
<accession>A0ABP9X1K2</accession>
<evidence type="ECO:0000313" key="11">
    <source>
        <dbReference type="EMBL" id="GAA5528428.1"/>
    </source>
</evidence>
<comment type="catalytic activity">
    <reaction evidence="1">
        <text>ATP + protein L-histidine = ADP + protein N-phospho-L-histidine.</text>
        <dbReference type="EC" id="2.7.13.3"/>
    </reaction>
</comment>
<comment type="subcellular location">
    <subcellularLocation>
        <location evidence="2">Cell membrane</location>
        <topology evidence="2">Multi-pass membrane protein</topology>
    </subcellularLocation>
</comment>
<evidence type="ECO:0000256" key="5">
    <source>
        <dbReference type="ARBA" id="ARBA00022553"/>
    </source>
</evidence>
<keyword evidence="7" id="KW-0418">Kinase</keyword>
<organism evidence="11 12">
    <name type="scientific">Herpetosiphon gulosus</name>
    <dbReference type="NCBI Taxonomy" id="1973496"/>
    <lineage>
        <taxon>Bacteria</taxon>
        <taxon>Bacillati</taxon>
        <taxon>Chloroflexota</taxon>
        <taxon>Chloroflexia</taxon>
        <taxon>Herpetosiphonales</taxon>
        <taxon>Herpetosiphonaceae</taxon>
        <taxon>Herpetosiphon</taxon>
    </lineage>
</organism>
<evidence type="ECO:0000256" key="2">
    <source>
        <dbReference type="ARBA" id="ARBA00004651"/>
    </source>
</evidence>
<name>A0ABP9X1K2_9CHLR</name>
<keyword evidence="5" id="KW-0597">Phosphoprotein</keyword>
<feature type="transmembrane region" description="Helical" evidence="9">
    <location>
        <begin position="159"/>
        <end position="179"/>
    </location>
</feature>
<keyword evidence="8" id="KW-0902">Two-component regulatory system</keyword>
<feature type="transmembrane region" description="Helical" evidence="9">
    <location>
        <begin position="90"/>
        <end position="110"/>
    </location>
</feature>
<evidence type="ECO:0000313" key="12">
    <source>
        <dbReference type="Proteomes" id="UP001428290"/>
    </source>
</evidence>
<gene>
    <name evidence="11" type="ORF">Hgul01_02228</name>
</gene>
<feature type="transmembrane region" description="Helical" evidence="9">
    <location>
        <begin position="32"/>
        <end position="56"/>
    </location>
</feature>
<comment type="caution">
    <text evidence="11">The sequence shown here is derived from an EMBL/GenBank/DDBJ whole genome shotgun (WGS) entry which is preliminary data.</text>
</comment>
<dbReference type="InterPro" id="IPR003661">
    <property type="entry name" value="HisK_dim/P_dom"/>
</dbReference>
<dbReference type="Pfam" id="PF02518">
    <property type="entry name" value="HATPase_c"/>
    <property type="match status" value="1"/>
</dbReference>
<dbReference type="SMART" id="SM00388">
    <property type="entry name" value="HisKA"/>
    <property type="match status" value="1"/>
</dbReference>
<evidence type="ECO:0000256" key="9">
    <source>
        <dbReference type="SAM" id="Phobius"/>
    </source>
</evidence>
<dbReference type="SUPFAM" id="SSF47384">
    <property type="entry name" value="Homodimeric domain of signal transducing histidine kinase"/>
    <property type="match status" value="1"/>
</dbReference>
<dbReference type="PANTHER" id="PTHR44936:SF9">
    <property type="entry name" value="SENSOR PROTEIN CREC"/>
    <property type="match status" value="1"/>
</dbReference>